<dbReference type="SUPFAM" id="SSF100950">
    <property type="entry name" value="NagB/RpiA/CoA transferase-like"/>
    <property type="match status" value="1"/>
</dbReference>
<name>A0A1I3ET28_SELRU</name>
<accession>A0A1I3ET28</accession>
<dbReference type="Pfam" id="PF01812">
    <property type="entry name" value="5-FTHF_cyc-lig"/>
    <property type="match status" value="1"/>
</dbReference>
<dbReference type="GO" id="GO:0005524">
    <property type="term" value="F:ATP binding"/>
    <property type="evidence" value="ECO:0007669"/>
    <property type="project" value="UniProtKB-KW"/>
</dbReference>
<keyword evidence="6" id="KW-0436">Ligase</keyword>
<dbReference type="PIRSF" id="PIRSF006806">
    <property type="entry name" value="FTHF_cligase"/>
    <property type="match status" value="1"/>
</dbReference>
<comment type="catalytic activity">
    <reaction evidence="5">
        <text>(6S)-5-formyl-5,6,7,8-tetrahydrofolate + ATP = (6R)-5,10-methenyltetrahydrofolate + ADP + phosphate</text>
        <dbReference type="Rhea" id="RHEA:10488"/>
        <dbReference type="ChEBI" id="CHEBI:30616"/>
        <dbReference type="ChEBI" id="CHEBI:43474"/>
        <dbReference type="ChEBI" id="CHEBI:57455"/>
        <dbReference type="ChEBI" id="CHEBI:57457"/>
        <dbReference type="ChEBI" id="CHEBI:456216"/>
        <dbReference type="EC" id="6.3.3.2"/>
    </reaction>
</comment>
<dbReference type="EMBL" id="FOQK01000011">
    <property type="protein sequence ID" value="SFI02098.1"/>
    <property type="molecule type" value="Genomic_DNA"/>
</dbReference>
<comment type="cofactor">
    <cofactor evidence="5">
        <name>Mg(2+)</name>
        <dbReference type="ChEBI" id="CHEBI:18420"/>
    </cofactor>
</comment>
<dbReference type="PANTHER" id="PTHR23407">
    <property type="entry name" value="ATPASE INHIBITOR/5-FORMYLTETRAHYDROFOLATE CYCLO-LIGASE"/>
    <property type="match status" value="1"/>
</dbReference>
<dbReference type="GO" id="GO:0009396">
    <property type="term" value="P:folic acid-containing compound biosynthetic process"/>
    <property type="evidence" value="ECO:0007669"/>
    <property type="project" value="TreeGrafter"/>
</dbReference>
<organism evidence="6 7">
    <name type="scientific">Selenomonas ruminantium</name>
    <dbReference type="NCBI Taxonomy" id="971"/>
    <lineage>
        <taxon>Bacteria</taxon>
        <taxon>Bacillati</taxon>
        <taxon>Bacillota</taxon>
        <taxon>Negativicutes</taxon>
        <taxon>Selenomonadales</taxon>
        <taxon>Selenomonadaceae</taxon>
        <taxon>Selenomonas</taxon>
    </lineage>
</organism>
<evidence type="ECO:0000313" key="6">
    <source>
        <dbReference type="EMBL" id="SFI02098.1"/>
    </source>
</evidence>
<dbReference type="InterPro" id="IPR024185">
    <property type="entry name" value="FTHF_cligase-like_sf"/>
</dbReference>
<evidence type="ECO:0000256" key="4">
    <source>
        <dbReference type="PIRSR" id="PIRSR006806-1"/>
    </source>
</evidence>
<evidence type="ECO:0000256" key="2">
    <source>
        <dbReference type="ARBA" id="ARBA00022741"/>
    </source>
</evidence>
<dbReference type="NCBIfam" id="TIGR02727">
    <property type="entry name" value="MTHFS_bact"/>
    <property type="match status" value="1"/>
</dbReference>
<dbReference type="AlphaFoldDB" id="A0A1I3ET28"/>
<keyword evidence="5" id="KW-0460">Magnesium</keyword>
<dbReference type="GO" id="GO:0030272">
    <property type="term" value="F:5-formyltetrahydrofolate cyclo-ligase activity"/>
    <property type="evidence" value="ECO:0007669"/>
    <property type="project" value="UniProtKB-EC"/>
</dbReference>
<reference evidence="6 7" key="1">
    <citation type="submission" date="2016-10" db="EMBL/GenBank/DDBJ databases">
        <authorList>
            <person name="de Groot N.N."/>
        </authorList>
    </citation>
    <scope>NUCLEOTIDE SEQUENCE [LARGE SCALE GENOMIC DNA]</scope>
    <source>
        <strain evidence="6 7">Z108</strain>
    </source>
</reference>
<feature type="binding site" evidence="4">
    <location>
        <begin position="138"/>
        <end position="146"/>
    </location>
    <ligand>
        <name>ATP</name>
        <dbReference type="ChEBI" id="CHEBI:30616"/>
    </ligand>
</feature>
<dbReference type="GO" id="GO:0046872">
    <property type="term" value="F:metal ion binding"/>
    <property type="evidence" value="ECO:0007669"/>
    <property type="project" value="UniProtKB-KW"/>
</dbReference>
<dbReference type="EC" id="6.3.3.2" evidence="5"/>
<feature type="binding site" evidence="4">
    <location>
        <begin position="9"/>
        <end position="13"/>
    </location>
    <ligand>
        <name>ATP</name>
        <dbReference type="ChEBI" id="CHEBI:30616"/>
    </ligand>
</feature>
<dbReference type="InterPro" id="IPR002698">
    <property type="entry name" value="FTHF_cligase"/>
</dbReference>
<dbReference type="Gene3D" id="3.40.50.10420">
    <property type="entry name" value="NagB/RpiA/CoA transferase-like"/>
    <property type="match status" value="1"/>
</dbReference>
<protein>
    <recommendedName>
        <fullName evidence="5">5-formyltetrahydrofolate cyclo-ligase</fullName>
        <ecNumber evidence="5">6.3.3.2</ecNumber>
    </recommendedName>
</protein>
<evidence type="ECO:0000313" key="7">
    <source>
        <dbReference type="Proteomes" id="UP000183639"/>
    </source>
</evidence>
<feature type="binding site" evidence="4">
    <location>
        <position position="60"/>
    </location>
    <ligand>
        <name>substrate</name>
    </ligand>
</feature>
<dbReference type="OrthoDB" id="9801938at2"/>
<dbReference type="GO" id="GO:0035999">
    <property type="term" value="P:tetrahydrofolate interconversion"/>
    <property type="evidence" value="ECO:0007669"/>
    <property type="project" value="TreeGrafter"/>
</dbReference>
<evidence type="ECO:0000256" key="1">
    <source>
        <dbReference type="ARBA" id="ARBA00010638"/>
    </source>
</evidence>
<keyword evidence="2 4" id="KW-0547">Nucleotide-binding</keyword>
<comment type="similarity">
    <text evidence="1 5">Belongs to the 5-formyltetrahydrofolate cyclo-ligase family.</text>
</comment>
<sequence length="196" mass="21389">MTAVIKAAKKALRAQMTARRKALTPECRAAASQQMLQKLYALPVYQRAETVFLYASMPDEVQLYDLMERALAAGKTVCLPLITGKGTMAAVRLPSMAALVTGQFGILTVDKSKRELVAAECIDLIIVPGAAFDRSGHRLGLGAGFYDRFMTEKAPQAYRCALAFACQLAAKVPVEPHDALVQHIITEKESFTITQR</sequence>
<dbReference type="RefSeq" id="WP_075443494.1">
    <property type="nucleotide sequence ID" value="NZ_FOQK01000011.1"/>
</dbReference>
<evidence type="ECO:0000256" key="3">
    <source>
        <dbReference type="ARBA" id="ARBA00022840"/>
    </source>
</evidence>
<evidence type="ECO:0000256" key="5">
    <source>
        <dbReference type="RuleBase" id="RU361279"/>
    </source>
</evidence>
<gene>
    <name evidence="6" type="ORF">SAMN04487861_11195</name>
</gene>
<dbReference type="Proteomes" id="UP000183639">
    <property type="component" value="Unassembled WGS sequence"/>
</dbReference>
<proteinExistence type="inferred from homology"/>
<dbReference type="PANTHER" id="PTHR23407:SF1">
    <property type="entry name" value="5-FORMYLTETRAHYDROFOLATE CYCLO-LIGASE"/>
    <property type="match status" value="1"/>
</dbReference>
<keyword evidence="5" id="KW-0479">Metal-binding</keyword>
<dbReference type="InterPro" id="IPR037171">
    <property type="entry name" value="NagB/RpiA_transferase-like"/>
</dbReference>
<keyword evidence="3 4" id="KW-0067">ATP-binding</keyword>